<dbReference type="InterPro" id="IPR007138">
    <property type="entry name" value="ABM_dom"/>
</dbReference>
<evidence type="ECO:0000313" key="2">
    <source>
        <dbReference type="EMBL" id="MDT0497725.1"/>
    </source>
</evidence>
<dbReference type="EC" id="1.14.-.-" evidence="2"/>
<gene>
    <name evidence="2" type="ORF">RM530_10165</name>
</gene>
<reference evidence="2 3" key="1">
    <citation type="submission" date="2023-09" db="EMBL/GenBank/DDBJ databases">
        <authorList>
            <person name="Rey-Velasco X."/>
        </authorList>
    </citation>
    <scope>NUCLEOTIDE SEQUENCE [LARGE SCALE GENOMIC DNA]</scope>
    <source>
        <strain evidence="2 3">W345</strain>
    </source>
</reference>
<keyword evidence="3" id="KW-1185">Reference proteome</keyword>
<evidence type="ECO:0000313" key="3">
    <source>
        <dbReference type="Proteomes" id="UP001254608"/>
    </source>
</evidence>
<accession>A0ABU2WJL8</accession>
<evidence type="ECO:0000259" key="1">
    <source>
        <dbReference type="Pfam" id="PF03992"/>
    </source>
</evidence>
<dbReference type="InterPro" id="IPR011008">
    <property type="entry name" value="Dimeric_a/b-barrel"/>
</dbReference>
<dbReference type="RefSeq" id="WP_311365117.1">
    <property type="nucleotide sequence ID" value="NZ_JAVRIC010000013.1"/>
</dbReference>
<sequence length="100" mass="11424">MVLTVFRSRLRKDAAAEYAELASSVAALAETMPGFRSRRAYTAEDGEKLTLVEFEDEKSQRLWARNLEHLAAQKLGRERFYSEYSVQVCAVVRESRFTAS</sequence>
<dbReference type="Proteomes" id="UP001254608">
    <property type="component" value="Unassembled WGS sequence"/>
</dbReference>
<protein>
    <submittedName>
        <fullName evidence="2">Antibiotic biosynthesis monooxygenase</fullName>
        <ecNumber evidence="2">1.14.-.-</ecNumber>
    </submittedName>
</protein>
<proteinExistence type="predicted"/>
<feature type="domain" description="ABM" evidence="1">
    <location>
        <begin position="1"/>
        <end position="74"/>
    </location>
</feature>
<comment type="caution">
    <text evidence="2">The sequence shown here is derived from an EMBL/GenBank/DDBJ whole genome shotgun (WGS) entry which is preliminary data.</text>
</comment>
<dbReference type="InterPro" id="IPR052936">
    <property type="entry name" value="Jasmonate_Hydroxylase-like"/>
</dbReference>
<keyword evidence="2" id="KW-0503">Monooxygenase</keyword>
<dbReference type="Pfam" id="PF03992">
    <property type="entry name" value="ABM"/>
    <property type="match status" value="1"/>
</dbReference>
<dbReference type="Gene3D" id="3.30.70.100">
    <property type="match status" value="1"/>
</dbReference>
<keyword evidence="2" id="KW-0560">Oxidoreductase</keyword>
<dbReference type="GO" id="GO:0004497">
    <property type="term" value="F:monooxygenase activity"/>
    <property type="evidence" value="ECO:0007669"/>
    <property type="project" value="UniProtKB-KW"/>
</dbReference>
<dbReference type="SUPFAM" id="SSF54909">
    <property type="entry name" value="Dimeric alpha+beta barrel"/>
    <property type="match status" value="1"/>
</dbReference>
<dbReference type="PANTHER" id="PTHR37811">
    <property type="entry name" value="BLL5343 PROTEIN"/>
    <property type="match status" value="1"/>
</dbReference>
<dbReference type="EMBL" id="JAVRIC010000013">
    <property type="protein sequence ID" value="MDT0497725.1"/>
    <property type="molecule type" value="Genomic_DNA"/>
</dbReference>
<organism evidence="2 3">
    <name type="scientific">Banduia mediterranea</name>
    <dbReference type="NCBI Taxonomy" id="3075609"/>
    <lineage>
        <taxon>Bacteria</taxon>
        <taxon>Pseudomonadati</taxon>
        <taxon>Pseudomonadota</taxon>
        <taxon>Gammaproteobacteria</taxon>
        <taxon>Nevskiales</taxon>
        <taxon>Algiphilaceae</taxon>
        <taxon>Banduia</taxon>
    </lineage>
</organism>
<name>A0ABU2WJL8_9GAMM</name>
<dbReference type="PANTHER" id="PTHR37811:SF2">
    <property type="entry name" value="ABM DOMAIN-CONTAINING PROTEIN"/>
    <property type="match status" value="1"/>
</dbReference>